<dbReference type="InterPro" id="IPR005801">
    <property type="entry name" value="ADC_synthase"/>
</dbReference>
<dbReference type="SUPFAM" id="SSF56322">
    <property type="entry name" value="ADC synthase"/>
    <property type="match status" value="1"/>
</dbReference>
<evidence type="ECO:0000313" key="11">
    <source>
        <dbReference type="EMBL" id="QYM78509.1"/>
    </source>
</evidence>
<keyword evidence="4" id="KW-0479">Metal-binding</keyword>
<evidence type="ECO:0000256" key="6">
    <source>
        <dbReference type="ARBA" id="ARBA00023239"/>
    </source>
</evidence>
<dbReference type="GO" id="GO:0004049">
    <property type="term" value="F:anthranilate synthase activity"/>
    <property type="evidence" value="ECO:0007669"/>
    <property type="project" value="UniProtKB-EC"/>
</dbReference>
<name>A0A8F9TSP1_9BACT</name>
<comment type="subunit">
    <text evidence="2">Heterotetramer consisting of two non-identical subunits: a beta subunit (TrpG) and a large alpha subunit (TrpE).</text>
</comment>
<keyword evidence="12" id="KW-1185">Reference proteome</keyword>
<comment type="cofactor">
    <cofactor evidence="1">
        <name>Mg(2+)</name>
        <dbReference type="ChEBI" id="CHEBI:18420"/>
    </cofactor>
</comment>
<evidence type="ECO:0000256" key="8">
    <source>
        <dbReference type="ARBA" id="ARBA00047683"/>
    </source>
</evidence>
<dbReference type="PANTHER" id="PTHR11236">
    <property type="entry name" value="AMINOBENZOATE/ANTHRANILATE SYNTHASE"/>
    <property type="match status" value="1"/>
</dbReference>
<evidence type="ECO:0000259" key="10">
    <source>
        <dbReference type="Pfam" id="PF04715"/>
    </source>
</evidence>
<evidence type="ECO:0000256" key="1">
    <source>
        <dbReference type="ARBA" id="ARBA00001946"/>
    </source>
</evidence>
<dbReference type="InterPro" id="IPR006805">
    <property type="entry name" value="Anth_synth_I_N"/>
</dbReference>
<evidence type="ECO:0000256" key="2">
    <source>
        <dbReference type="ARBA" id="ARBA00011575"/>
    </source>
</evidence>
<evidence type="ECO:0000256" key="7">
    <source>
        <dbReference type="ARBA" id="ARBA00025634"/>
    </source>
</evidence>
<dbReference type="GO" id="GO:0046872">
    <property type="term" value="F:metal ion binding"/>
    <property type="evidence" value="ECO:0007669"/>
    <property type="project" value="UniProtKB-KW"/>
</dbReference>
<accession>A0A8F9TSP1</accession>
<comment type="catalytic activity">
    <reaction evidence="8">
        <text>chorismate + L-glutamine = anthranilate + pyruvate + L-glutamate + H(+)</text>
        <dbReference type="Rhea" id="RHEA:21732"/>
        <dbReference type="ChEBI" id="CHEBI:15361"/>
        <dbReference type="ChEBI" id="CHEBI:15378"/>
        <dbReference type="ChEBI" id="CHEBI:16567"/>
        <dbReference type="ChEBI" id="CHEBI:29748"/>
        <dbReference type="ChEBI" id="CHEBI:29985"/>
        <dbReference type="ChEBI" id="CHEBI:58359"/>
        <dbReference type="EC" id="4.1.3.27"/>
    </reaction>
</comment>
<dbReference type="Proteomes" id="UP000825051">
    <property type="component" value="Chromosome"/>
</dbReference>
<dbReference type="KEGG" id="ole:K0B96_14570"/>
<dbReference type="AlphaFoldDB" id="A0A8F9TSP1"/>
<evidence type="ECO:0000256" key="5">
    <source>
        <dbReference type="ARBA" id="ARBA00022842"/>
    </source>
</evidence>
<proteinExistence type="predicted"/>
<keyword evidence="6" id="KW-0456">Lyase</keyword>
<gene>
    <name evidence="11" type="ORF">K0B96_14570</name>
</gene>
<evidence type="ECO:0000256" key="3">
    <source>
        <dbReference type="ARBA" id="ARBA00020653"/>
    </source>
</evidence>
<dbReference type="Pfam" id="PF04715">
    <property type="entry name" value="Anth_synt_I_N"/>
    <property type="match status" value="1"/>
</dbReference>
<evidence type="ECO:0000259" key="9">
    <source>
        <dbReference type="Pfam" id="PF00425"/>
    </source>
</evidence>
<organism evidence="11 12">
    <name type="scientific">Horticoccus luteus</name>
    <dbReference type="NCBI Taxonomy" id="2862869"/>
    <lineage>
        <taxon>Bacteria</taxon>
        <taxon>Pseudomonadati</taxon>
        <taxon>Verrucomicrobiota</taxon>
        <taxon>Opitutia</taxon>
        <taxon>Opitutales</taxon>
        <taxon>Opitutaceae</taxon>
        <taxon>Horticoccus</taxon>
    </lineage>
</organism>
<dbReference type="EMBL" id="CP080507">
    <property type="protein sequence ID" value="QYM78509.1"/>
    <property type="molecule type" value="Genomic_DNA"/>
</dbReference>
<dbReference type="PRINTS" id="PR00095">
    <property type="entry name" value="ANTSNTHASEI"/>
</dbReference>
<comment type="function">
    <text evidence="7">Part of a heterotetrameric complex that catalyzes the two-step biosynthesis of anthranilate, an intermediate in the biosynthesis of L-tryptophan. In the first step, the glutamine-binding beta subunit (TrpG) of anthranilate synthase (AS) provides the glutamine amidotransferase activity which generates ammonia as a substrate that, along with chorismate, is used in the second step, catalyzed by the large alpha subunit of AS (TrpE) to produce anthranilate. In the absence of TrpG, TrpE can synthesize anthranilate directly from chorismate and high concentrations of ammonia.</text>
</comment>
<dbReference type="PANTHER" id="PTHR11236:SF48">
    <property type="entry name" value="ISOCHORISMATE SYNTHASE MENF"/>
    <property type="match status" value="1"/>
</dbReference>
<keyword evidence="5" id="KW-0460">Magnesium</keyword>
<dbReference type="GO" id="GO:0000162">
    <property type="term" value="P:L-tryptophan biosynthetic process"/>
    <property type="evidence" value="ECO:0007669"/>
    <property type="project" value="TreeGrafter"/>
</dbReference>
<dbReference type="RefSeq" id="WP_220161613.1">
    <property type="nucleotide sequence ID" value="NZ_CP080507.1"/>
</dbReference>
<evidence type="ECO:0000313" key="12">
    <source>
        <dbReference type="Proteomes" id="UP000825051"/>
    </source>
</evidence>
<dbReference type="Pfam" id="PF00425">
    <property type="entry name" value="Chorismate_bind"/>
    <property type="match status" value="1"/>
</dbReference>
<protein>
    <recommendedName>
        <fullName evidence="3">Anthranilate synthase component 1</fullName>
    </recommendedName>
</protein>
<dbReference type="Gene3D" id="3.60.120.10">
    <property type="entry name" value="Anthranilate synthase"/>
    <property type="match status" value="1"/>
</dbReference>
<sequence>MRDVHVEDWRGWRSEGCTRLPAARVWRDVALPRTWAALTRGPATVLLESAQAGRFTFVCDRAARVITGREEAAVVWDGEGRERHEIRRGAPLDVLAALLAETRAPVLADWPAMTGGLIGVCGYDLVRTWERLSQQARRDLDVPLYAFIETRELFVYDHQERTLGIVVWREVPAGAGVDEAFAQADACARAALVRWRDEDAAFSDAAHAGGFGTGAEDEGMPRRPAPPPSFAADAWKEAVRRVHDYIAAGDTYQVNLSRRTSRTTDLTPVAIYAALRRINPSPYMGLLRLPEFALVCGSPELLVRLADGVVSSRPIAGTRPRGDAVRPDAHFSAELLASEKERAEHLMLVDLIRNDIGRVAAYGSVVVKEFMVLEHYSHVMHIVSQVEGRLAAGRTWAHVLRSMFPGGTITGCPKVRTMEIIEELEPVGRGFYTGALGWISYGGAMEMNIVIRSMLVQHGVAHVQSGAGIVADSRADRELDEAQRKAQALWVALEEAAKSYG</sequence>
<dbReference type="InterPro" id="IPR015890">
    <property type="entry name" value="Chorismate_C"/>
</dbReference>
<feature type="domain" description="Anthranilate synthase component I N-terminal" evidence="10">
    <location>
        <begin position="36"/>
        <end position="163"/>
    </location>
</feature>
<feature type="domain" description="Chorismate-utilising enzyme C-terminal" evidence="9">
    <location>
        <begin position="233"/>
        <end position="485"/>
    </location>
</feature>
<evidence type="ECO:0000256" key="4">
    <source>
        <dbReference type="ARBA" id="ARBA00022723"/>
    </source>
</evidence>
<dbReference type="InterPro" id="IPR019999">
    <property type="entry name" value="Anth_synth_I-like"/>
</dbReference>
<reference evidence="11" key="1">
    <citation type="submission" date="2021-08" db="EMBL/GenBank/DDBJ databases">
        <title>Genome of a novel bacterium of the phylum Verrucomicrobia, Oleiharenicola sp. KSB-15.</title>
        <authorList>
            <person name="Chung J.-H."/>
            <person name="Ahn J.-H."/>
            <person name="Yoon Y."/>
            <person name="Kim D.-Y."/>
            <person name="An S.-H."/>
            <person name="Park I."/>
            <person name="Yeon J."/>
        </authorList>
    </citation>
    <scope>NUCLEOTIDE SEQUENCE</scope>
    <source>
        <strain evidence="11">KSB-15</strain>
    </source>
</reference>